<sequence>MDSRVEPPPFAVAIVGMAGRFPDAEDVDTFWQNLQQGRTAIRQHSPSAAVLRAAGANGAGPVTASVLGDAECFDAAFFGVDPAEALITDPQHRLFLECVWTALESAGYDPGNSGVPTGLFAGSCFPTYLLGLLAQRPDLVAEHGLMPITVANDCDSLTSWVAYKLNLRGPAMTVRTFSSSSLVAVHQAAQSLLSGECDLAVAGAAAVKFPQAITYPGVSSPSGVCRALDVGADGSIVGNAVAAVVLKRAADAIRDGDHVHALILGSATNTDGSRRASYTAPGVAGKTAVVAEALANADVPAGSLGYLEAHAMGTKLGDEVEIASLAKIFGSAKAAQPCFVGAVAANVGHLDAASGIVGLIKAALMLEHGRLVPQPNFRAPNSALRACANLAVSAQGGEWKGDGPRRAGVSSFGLGGVNAHVVLQEPPAVPAGLPTGEPELVVLSARTPDALTKMTERLHNWVQQRPTTSIGDLAHTLRAGRPEFRYRRAVVAANHRELLSALDDSATVVADDATRSRLAAAGADWVAGGTLGNVAGNGAARRIPVPTYPFERTSFAL</sequence>
<keyword evidence="3" id="KW-0511">Multifunctional enzyme</keyword>
<dbReference type="GO" id="GO:0071770">
    <property type="term" value="P:DIM/DIP cell wall layer assembly"/>
    <property type="evidence" value="ECO:0007669"/>
    <property type="project" value="TreeGrafter"/>
</dbReference>
<dbReference type="InterPro" id="IPR014031">
    <property type="entry name" value="Ketoacyl_synth_C"/>
</dbReference>
<reference evidence="6 7" key="1">
    <citation type="submission" date="2019-09" db="EMBL/GenBank/DDBJ databases">
        <authorList>
            <person name="Wang X."/>
        </authorList>
    </citation>
    <scope>NUCLEOTIDE SEQUENCE [LARGE SCALE GENOMIC DNA]</scope>
    <source>
        <strain evidence="6 7">CICC 11023</strain>
    </source>
</reference>
<dbReference type="PANTHER" id="PTHR43775">
    <property type="entry name" value="FATTY ACID SYNTHASE"/>
    <property type="match status" value="1"/>
</dbReference>
<dbReference type="Pfam" id="PF22621">
    <property type="entry name" value="CurL-like_PKS_C"/>
    <property type="match status" value="1"/>
</dbReference>
<dbReference type="PANTHER" id="PTHR43775:SF37">
    <property type="entry name" value="SI:DKEY-61P9.11"/>
    <property type="match status" value="1"/>
</dbReference>
<dbReference type="Gene3D" id="1.10.1240.100">
    <property type="match status" value="1"/>
</dbReference>
<evidence type="ECO:0000256" key="4">
    <source>
        <dbReference type="RuleBase" id="RU003694"/>
    </source>
</evidence>
<name>A0A5N0EJK4_9NOCA</name>
<dbReference type="GO" id="GO:0005886">
    <property type="term" value="C:plasma membrane"/>
    <property type="evidence" value="ECO:0007669"/>
    <property type="project" value="TreeGrafter"/>
</dbReference>
<keyword evidence="2" id="KW-0597">Phosphoprotein</keyword>
<dbReference type="InterPro" id="IPR016039">
    <property type="entry name" value="Thiolase-like"/>
</dbReference>
<dbReference type="SMART" id="SM00825">
    <property type="entry name" value="PKS_KS"/>
    <property type="match status" value="1"/>
</dbReference>
<comment type="similarity">
    <text evidence="4">Belongs to the thiolase-like superfamily. Beta-ketoacyl-ACP synthases family.</text>
</comment>
<dbReference type="Pfam" id="PF00109">
    <property type="entry name" value="ketoacyl-synt"/>
    <property type="match status" value="1"/>
</dbReference>
<dbReference type="OrthoDB" id="9778690at2"/>
<evidence type="ECO:0000256" key="1">
    <source>
        <dbReference type="ARBA" id="ARBA00022450"/>
    </source>
</evidence>
<gene>
    <name evidence="6" type="ORF">F3087_07705</name>
</gene>
<dbReference type="Proteomes" id="UP000323876">
    <property type="component" value="Unassembled WGS sequence"/>
</dbReference>
<keyword evidence="4" id="KW-0808">Transferase</keyword>
<evidence type="ECO:0000256" key="2">
    <source>
        <dbReference type="ARBA" id="ARBA00022553"/>
    </source>
</evidence>
<evidence type="ECO:0000256" key="3">
    <source>
        <dbReference type="ARBA" id="ARBA00023268"/>
    </source>
</evidence>
<evidence type="ECO:0000259" key="5">
    <source>
        <dbReference type="PROSITE" id="PS52004"/>
    </source>
</evidence>
<dbReference type="AlphaFoldDB" id="A0A5N0EJK4"/>
<accession>A0A5N0EJK4</accession>
<dbReference type="Gene3D" id="3.40.47.10">
    <property type="match status" value="1"/>
</dbReference>
<dbReference type="GO" id="GO:0005737">
    <property type="term" value="C:cytoplasm"/>
    <property type="evidence" value="ECO:0007669"/>
    <property type="project" value="TreeGrafter"/>
</dbReference>
<dbReference type="PROSITE" id="PS52004">
    <property type="entry name" value="KS3_2"/>
    <property type="match status" value="1"/>
</dbReference>
<evidence type="ECO:0000313" key="7">
    <source>
        <dbReference type="Proteomes" id="UP000323876"/>
    </source>
</evidence>
<dbReference type="EMBL" id="VXLC01000003">
    <property type="protein sequence ID" value="KAA8888879.1"/>
    <property type="molecule type" value="Genomic_DNA"/>
</dbReference>
<proteinExistence type="inferred from homology"/>
<dbReference type="GO" id="GO:0004312">
    <property type="term" value="F:fatty acid synthase activity"/>
    <property type="evidence" value="ECO:0007669"/>
    <property type="project" value="TreeGrafter"/>
</dbReference>
<dbReference type="CDD" id="cd00833">
    <property type="entry name" value="PKS"/>
    <property type="match status" value="1"/>
</dbReference>
<protein>
    <submittedName>
        <fullName evidence="6">Polyketide synthase</fullName>
    </submittedName>
</protein>
<feature type="domain" description="Ketosynthase family 3 (KS3)" evidence="5">
    <location>
        <begin position="9"/>
        <end position="425"/>
    </location>
</feature>
<dbReference type="InterPro" id="IPR020841">
    <property type="entry name" value="PKS_Beta-ketoAc_synthase_dom"/>
</dbReference>
<dbReference type="InterPro" id="IPR014030">
    <property type="entry name" value="Ketoacyl_synth_N"/>
</dbReference>
<comment type="caution">
    <text evidence="6">The sequence shown here is derived from an EMBL/GenBank/DDBJ whole genome shotgun (WGS) entry which is preliminary data.</text>
</comment>
<dbReference type="RefSeq" id="WP_150401154.1">
    <property type="nucleotide sequence ID" value="NZ_VXLC01000003.1"/>
</dbReference>
<dbReference type="InterPro" id="IPR050091">
    <property type="entry name" value="PKS_NRPS_Biosynth_Enz"/>
</dbReference>
<dbReference type="GO" id="GO:0006633">
    <property type="term" value="P:fatty acid biosynthetic process"/>
    <property type="evidence" value="ECO:0007669"/>
    <property type="project" value="TreeGrafter"/>
</dbReference>
<keyword evidence="1" id="KW-0596">Phosphopantetheine</keyword>
<organism evidence="6 7">
    <name type="scientific">Nocardia colli</name>
    <dbReference type="NCBI Taxonomy" id="2545717"/>
    <lineage>
        <taxon>Bacteria</taxon>
        <taxon>Bacillati</taxon>
        <taxon>Actinomycetota</taxon>
        <taxon>Actinomycetes</taxon>
        <taxon>Mycobacteriales</taxon>
        <taxon>Nocardiaceae</taxon>
        <taxon>Nocardia</taxon>
    </lineage>
</organism>
<dbReference type="SUPFAM" id="SSF53901">
    <property type="entry name" value="Thiolase-like"/>
    <property type="match status" value="1"/>
</dbReference>
<dbReference type="Pfam" id="PF02801">
    <property type="entry name" value="Ketoacyl-synt_C"/>
    <property type="match status" value="1"/>
</dbReference>
<keyword evidence="7" id="KW-1185">Reference proteome</keyword>
<evidence type="ECO:0000313" key="6">
    <source>
        <dbReference type="EMBL" id="KAA8888879.1"/>
    </source>
</evidence>